<name>A0ABD0NYZ4_CIRMR</name>
<proteinExistence type="predicted"/>
<dbReference type="Proteomes" id="UP001529510">
    <property type="component" value="Unassembled WGS sequence"/>
</dbReference>
<organism evidence="1 2">
    <name type="scientific">Cirrhinus mrigala</name>
    <name type="common">Mrigala</name>
    <dbReference type="NCBI Taxonomy" id="683832"/>
    <lineage>
        <taxon>Eukaryota</taxon>
        <taxon>Metazoa</taxon>
        <taxon>Chordata</taxon>
        <taxon>Craniata</taxon>
        <taxon>Vertebrata</taxon>
        <taxon>Euteleostomi</taxon>
        <taxon>Actinopterygii</taxon>
        <taxon>Neopterygii</taxon>
        <taxon>Teleostei</taxon>
        <taxon>Ostariophysi</taxon>
        <taxon>Cypriniformes</taxon>
        <taxon>Cyprinidae</taxon>
        <taxon>Labeoninae</taxon>
        <taxon>Labeonini</taxon>
        <taxon>Cirrhinus</taxon>
    </lineage>
</organism>
<dbReference type="AlphaFoldDB" id="A0ABD0NYZ4"/>
<keyword evidence="2" id="KW-1185">Reference proteome</keyword>
<reference evidence="1 2" key="1">
    <citation type="submission" date="2024-05" db="EMBL/GenBank/DDBJ databases">
        <title>Genome sequencing and assembly of Indian major carp, Cirrhinus mrigala (Hamilton, 1822).</title>
        <authorList>
            <person name="Mohindra V."/>
            <person name="Chowdhury L.M."/>
            <person name="Lal K."/>
            <person name="Jena J.K."/>
        </authorList>
    </citation>
    <scope>NUCLEOTIDE SEQUENCE [LARGE SCALE GENOMIC DNA]</scope>
    <source>
        <strain evidence="1">CM1030</strain>
        <tissue evidence="1">Blood</tissue>
    </source>
</reference>
<evidence type="ECO:0000313" key="2">
    <source>
        <dbReference type="Proteomes" id="UP001529510"/>
    </source>
</evidence>
<feature type="non-terminal residue" evidence="1">
    <location>
        <position position="50"/>
    </location>
</feature>
<evidence type="ECO:0000313" key="1">
    <source>
        <dbReference type="EMBL" id="KAL0166261.1"/>
    </source>
</evidence>
<protein>
    <submittedName>
        <fullName evidence="1">Uncharacterized protein</fullName>
    </submittedName>
</protein>
<feature type="non-terminal residue" evidence="1">
    <location>
        <position position="1"/>
    </location>
</feature>
<dbReference type="EMBL" id="JAMKFB020000019">
    <property type="protein sequence ID" value="KAL0166261.1"/>
    <property type="molecule type" value="Genomic_DNA"/>
</dbReference>
<comment type="caution">
    <text evidence="1">The sequence shown here is derived from an EMBL/GenBank/DDBJ whole genome shotgun (WGS) entry which is preliminary data.</text>
</comment>
<gene>
    <name evidence="1" type="ORF">M9458_038105</name>
</gene>
<accession>A0ABD0NYZ4</accession>
<sequence length="50" mass="6279">QGSTPRMRRRRRARQEQTEMWPLRFSIYLKTRTSSRHQNWTPPNFIRSFE</sequence>